<comment type="subcellular location">
    <subcellularLocation>
        <location evidence="1">Membrane</location>
        <topology evidence="1">Single-pass type I membrane protein</topology>
    </subcellularLocation>
</comment>
<evidence type="ECO:0000256" key="6">
    <source>
        <dbReference type="ARBA" id="ARBA00022737"/>
    </source>
</evidence>
<feature type="region of interest" description="Disordered" evidence="12">
    <location>
        <begin position="1155"/>
        <end position="1177"/>
    </location>
</feature>
<evidence type="ECO:0000256" key="5">
    <source>
        <dbReference type="ARBA" id="ARBA00022729"/>
    </source>
</evidence>
<keyword evidence="10" id="KW-0325">Glycoprotein</keyword>
<keyword evidence="4 13" id="KW-0812">Transmembrane</keyword>
<dbReference type="InterPro" id="IPR003298">
    <property type="entry name" value="Apmem_Ag1"/>
</dbReference>
<dbReference type="InterPro" id="IPR003645">
    <property type="entry name" value="Fol_N"/>
</dbReference>
<feature type="disulfide bond" evidence="11">
    <location>
        <begin position="601"/>
        <end position="610"/>
    </location>
</feature>
<evidence type="ECO:0000256" key="4">
    <source>
        <dbReference type="ARBA" id="ARBA00022692"/>
    </source>
</evidence>
<dbReference type="GO" id="GO:0016020">
    <property type="term" value="C:membrane"/>
    <property type="evidence" value="ECO:0007669"/>
    <property type="project" value="UniProtKB-SubCell"/>
</dbReference>
<comment type="caution">
    <text evidence="15">The sequence shown here is derived from an EMBL/GenBank/DDBJ whole genome shotgun (WGS) entry which is preliminary data.</text>
</comment>
<feature type="domain" description="EGF-like" evidence="14">
    <location>
        <begin position="577"/>
        <end position="611"/>
    </location>
</feature>
<dbReference type="Pfam" id="PF23106">
    <property type="entry name" value="EGF_Teneurin"/>
    <property type="match status" value="1"/>
</dbReference>
<comment type="caution">
    <text evidence="11">Lacks conserved residue(s) required for the propagation of feature annotation.</text>
</comment>
<evidence type="ECO:0000256" key="13">
    <source>
        <dbReference type="SAM" id="Phobius"/>
    </source>
</evidence>
<feature type="transmembrane region" description="Helical" evidence="13">
    <location>
        <begin position="34"/>
        <end position="52"/>
    </location>
</feature>
<gene>
    <name evidence="15" type="ORF">CSUI_005358</name>
</gene>
<feature type="disulfide bond" evidence="11">
    <location>
        <begin position="825"/>
        <end position="834"/>
    </location>
</feature>
<accession>A0A2C6KYA7</accession>
<dbReference type="PANTHER" id="PTHR24049">
    <property type="entry name" value="CRUMBS FAMILY MEMBER"/>
    <property type="match status" value="1"/>
</dbReference>
<dbReference type="RefSeq" id="XP_067922492.1">
    <property type="nucleotide sequence ID" value="XM_068065534.1"/>
</dbReference>
<keyword evidence="16" id="KW-1185">Reference proteome</keyword>
<feature type="domain" description="EGF-like" evidence="14">
    <location>
        <begin position="873"/>
        <end position="910"/>
    </location>
</feature>
<keyword evidence="7 13" id="KW-1133">Transmembrane helix</keyword>
<keyword evidence="6" id="KW-0677">Repeat</keyword>
<comment type="similarity">
    <text evidence="2">Belongs to the apicomplexan parasites AMA1 family.</text>
</comment>
<evidence type="ECO:0000256" key="7">
    <source>
        <dbReference type="ARBA" id="ARBA00022989"/>
    </source>
</evidence>
<dbReference type="InterPro" id="IPR002049">
    <property type="entry name" value="LE_dom"/>
</dbReference>
<evidence type="ECO:0000256" key="2">
    <source>
        <dbReference type="ARBA" id="ARBA00007098"/>
    </source>
</evidence>
<feature type="transmembrane region" description="Helical" evidence="13">
    <location>
        <begin position="1096"/>
        <end position="1116"/>
    </location>
</feature>
<name>A0A2C6KYA7_9APIC</name>
<dbReference type="PRINTS" id="PR00011">
    <property type="entry name" value="EGFLAMININ"/>
</dbReference>
<evidence type="ECO:0000256" key="9">
    <source>
        <dbReference type="ARBA" id="ARBA00023157"/>
    </source>
</evidence>
<keyword evidence="8 13" id="KW-0472">Membrane</keyword>
<feature type="disulfide bond" evidence="11">
    <location>
        <begin position="1005"/>
        <end position="1014"/>
    </location>
</feature>
<dbReference type="SMART" id="SM00181">
    <property type="entry name" value="EGF"/>
    <property type="match status" value="8"/>
</dbReference>
<dbReference type="PROSITE" id="PS00022">
    <property type="entry name" value="EGF_1"/>
    <property type="match status" value="8"/>
</dbReference>
<dbReference type="Proteomes" id="UP000221165">
    <property type="component" value="Unassembled WGS sequence"/>
</dbReference>
<dbReference type="EMBL" id="MIGC01002593">
    <property type="protein sequence ID" value="PHJ20806.1"/>
    <property type="molecule type" value="Genomic_DNA"/>
</dbReference>
<feature type="domain" description="EGF-like" evidence="14">
    <location>
        <begin position="944"/>
        <end position="977"/>
    </location>
</feature>
<feature type="disulfide bond" evidence="11">
    <location>
        <begin position="900"/>
        <end position="909"/>
    </location>
</feature>
<dbReference type="GeneID" id="94428745"/>
<feature type="disulfide bond" evidence="11">
    <location>
        <begin position="751"/>
        <end position="760"/>
    </location>
</feature>
<dbReference type="AlphaFoldDB" id="A0A2C6KYA7"/>
<feature type="domain" description="EGF-like" evidence="14">
    <location>
        <begin position="542"/>
        <end position="576"/>
    </location>
</feature>
<dbReference type="Pfam" id="PF02430">
    <property type="entry name" value="AMA-1"/>
    <property type="match status" value="1"/>
</dbReference>
<keyword evidence="9 11" id="KW-1015">Disulfide bond</keyword>
<organism evidence="15 16">
    <name type="scientific">Cystoisospora suis</name>
    <dbReference type="NCBI Taxonomy" id="483139"/>
    <lineage>
        <taxon>Eukaryota</taxon>
        <taxon>Sar</taxon>
        <taxon>Alveolata</taxon>
        <taxon>Apicomplexa</taxon>
        <taxon>Conoidasida</taxon>
        <taxon>Coccidia</taxon>
        <taxon>Eucoccidiorida</taxon>
        <taxon>Eimeriorina</taxon>
        <taxon>Sarcocystidae</taxon>
        <taxon>Cystoisospora</taxon>
    </lineage>
</organism>
<feature type="domain" description="EGF-like" evidence="14">
    <location>
        <begin position="800"/>
        <end position="835"/>
    </location>
</feature>
<evidence type="ECO:0000256" key="3">
    <source>
        <dbReference type="ARBA" id="ARBA00022536"/>
    </source>
</evidence>
<proteinExistence type="inferred from homology"/>
<dbReference type="InterPro" id="IPR013111">
    <property type="entry name" value="EGF_extracell"/>
</dbReference>
<feature type="domain" description="EGF-like" evidence="14">
    <location>
        <begin position="763"/>
        <end position="797"/>
    </location>
</feature>
<evidence type="ECO:0000313" key="15">
    <source>
        <dbReference type="EMBL" id="PHJ20806.1"/>
    </source>
</evidence>
<dbReference type="CDD" id="cd00055">
    <property type="entry name" value="EGF_Lam"/>
    <property type="match status" value="1"/>
</dbReference>
<dbReference type="OrthoDB" id="283575at2759"/>
<dbReference type="VEuPathDB" id="ToxoDB:CSUI_005358"/>
<feature type="domain" description="EGF-like" evidence="14">
    <location>
        <begin position="981"/>
        <end position="1015"/>
    </location>
</feature>
<sequence length="1177" mass="126486">MALSSRKPPGSGFVANCAFAPEALAAVSHRNSRGFFVSFSLFVCVLSSVFLVCSHTTLHLSPHTVVASATAAEGGLASSVSERSNYMARFNIPAHHVDLIWTKSGTHSFSKAGINYTWNERKTNIGVYAGYSELYDGSTSQYCTLPEAKVDTQATVGRRVMAAGACPNFGKVIAFTNREGSPRTDLKRWQNEIHAVVMPHSTKGCASEASPGASEVPKAQEGFAMYAGYMTHCPFNSGVYEKDMITDTEYDPTVCSFVTAKNPLRFLDTTTPQQGQTYTPFAFHGNGGYDGYDYAGQTKHVGCPPYSAPRKTSPMKDRSWITDAFECSRLSSCTNHCWPFKSGGHCFRSLPAQFNVETKECRLLGYHTQDYRLPQCAENDTSDASQFYCVRPIKTKETSAYAYVTGHTRPDFETKCPPREPFSGVQWGTTTDGKFCAPLASPEVMDNVTAERCGQLAFERSTSDDSRLQYQNQGYLWTTFISTSCDMTQPSLSCVSSSKGKCLLHRSVPNCFFVNTNAMSFTALSAVDPTIAKAPRPEGILPENKCVDVNCGPHGTCDKTTGKCICKPGYIGDNCETVDKCHNNDCSGHGTCDSKSGQCICQPCFTGSNCETQLKDCCEADSDCGDHGRCQDKTCVCNTCYGGTKCNEKIPDCCASDTDCTTPNTKCNLQTQKCECKEGWKGPDCSIVDRCANVTCPGSQICDPDTGKCGCPDMCMEGDKCDVKKKGCCKDNADCNQPNGYCQMDIRQCKCYEGFQGDYCEESVDRCKGVTCKNGGTCDPATGLCNCGVCNSGPLCEKVTPNCCDSDAACENGGKCNPSTHRCECPPQFGGDNCKDQGEKCKGVKCNTGYCDASTGKCVCDQCHTGDRCGTKVPNCCVTNNDCGGPSHGVCNPTDHTCDCLPGWEGPKCDSQADQCKDVLCHNGAKCDPSTGKCICFTDFGDRNCETCNDEACANGGTCQPNGTCECPEGFTGPKCDGNTTGPLCQGVVCHNGGTCNEDTGKCECQDGFTGPTCDDPLSQFSCEVWCTKPDNVLPEPKCDPERDCKDRCCKAVTACVGQLPAGESDEAQWKKCYTEKMKENEDECCMPKSEIADNMVMFLAMGGVILLAGAGALAYNMMSRGGGQAPGSVDFGEAGGGADVAPEDEEAIEVDLDDFKSHPDDAVDLGPKLESTNWDA</sequence>
<keyword evidence="3 11" id="KW-0245">EGF-like domain</keyword>
<feature type="disulfide bond" evidence="11">
    <location>
        <begin position="787"/>
        <end position="796"/>
    </location>
</feature>
<evidence type="ECO:0000256" key="8">
    <source>
        <dbReference type="ARBA" id="ARBA00023136"/>
    </source>
</evidence>
<feature type="domain" description="EGF-like" evidence="14">
    <location>
        <begin position="731"/>
        <end position="761"/>
    </location>
</feature>
<dbReference type="Pfam" id="PF07974">
    <property type="entry name" value="EGF_2"/>
    <property type="match status" value="1"/>
</dbReference>
<reference evidence="15 16" key="1">
    <citation type="journal article" date="2017" name="Int. J. Parasitol.">
        <title>The genome of the protozoan parasite Cystoisospora suis and a reverse vaccinology approach to identify vaccine candidates.</title>
        <authorList>
            <person name="Palmieri N."/>
            <person name="Shrestha A."/>
            <person name="Ruttkowski B."/>
            <person name="Beck T."/>
            <person name="Vogl C."/>
            <person name="Tomley F."/>
            <person name="Blake D.P."/>
            <person name="Joachim A."/>
        </authorList>
    </citation>
    <scope>NUCLEOTIDE SEQUENCE [LARGE SCALE GENOMIC DNA]</scope>
    <source>
        <strain evidence="15 16">Wien I</strain>
    </source>
</reference>
<evidence type="ECO:0000256" key="1">
    <source>
        <dbReference type="ARBA" id="ARBA00004479"/>
    </source>
</evidence>
<evidence type="ECO:0000256" key="12">
    <source>
        <dbReference type="SAM" id="MobiDB-lite"/>
    </source>
</evidence>
<dbReference type="PROSITE" id="PS50026">
    <property type="entry name" value="EGF_3"/>
    <property type="match status" value="8"/>
</dbReference>
<dbReference type="Gene3D" id="3.50.4.10">
    <property type="entry name" value="Hepatocyte Growth Factor"/>
    <property type="match status" value="1"/>
</dbReference>
<evidence type="ECO:0000256" key="11">
    <source>
        <dbReference type="PROSITE-ProRule" id="PRU00076"/>
    </source>
</evidence>
<evidence type="ECO:0000256" key="10">
    <source>
        <dbReference type="ARBA" id="ARBA00023180"/>
    </source>
</evidence>
<evidence type="ECO:0000259" key="14">
    <source>
        <dbReference type="PROSITE" id="PS50026"/>
    </source>
</evidence>
<dbReference type="SMART" id="SM00274">
    <property type="entry name" value="FOLN"/>
    <property type="match status" value="4"/>
</dbReference>
<feature type="disulfide bond" evidence="11">
    <location>
        <begin position="967"/>
        <end position="976"/>
    </location>
</feature>
<feature type="disulfide bond" evidence="11">
    <location>
        <begin position="566"/>
        <end position="575"/>
    </location>
</feature>
<dbReference type="InterPro" id="IPR051022">
    <property type="entry name" value="Notch_Cell-Fate_Det"/>
</dbReference>
<dbReference type="PROSITE" id="PS01186">
    <property type="entry name" value="EGF_2"/>
    <property type="match status" value="5"/>
</dbReference>
<evidence type="ECO:0000313" key="16">
    <source>
        <dbReference type="Proteomes" id="UP000221165"/>
    </source>
</evidence>
<protein>
    <submittedName>
        <fullName evidence="15">Egf-like domain-containing</fullName>
    </submittedName>
</protein>
<dbReference type="InterPro" id="IPR000742">
    <property type="entry name" value="EGF"/>
</dbReference>
<keyword evidence="5" id="KW-0732">Signal</keyword>
<dbReference type="Gene3D" id="2.10.25.10">
    <property type="entry name" value="Laminin"/>
    <property type="match status" value="4"/>
</dbReference>